<dbReference type="STRING" id="676599.ARC20_15540"/>
<organism evidence="2 3">
    <name type="scientific">Stenotrophomonas panacihumi</name>
    <dbReference type="NCBI Taxonomy" id="676599"/>
    <lineage>
        <taxon>Bacteria</taxon>
        <taxon>Pseudomonadati</taxon>
        <taxon>Pseudomonadota</taxon>
        <taxon>Gammaproteobacteria</taxon>
        <taxon>Lysobacterales</taxon>
        <taxon>Lysobacteraceae</taxon>
        <taxon>Stenotrophomonas</taxon>
    </lineage>
</organism>
<name>A0A0R0A693_9GAMM</name>
<gene>
    <name evidence="2" type="ORF">ARC20_15540</name>
</gene>
<dbReference type="OrthoDB" id="5966402at2"/>
<evidence type="ECO:0000313" key="3">
    <source>
        <dbReference type="Proteomes" id="UP000051802"/>
    </source>
</evidence>
<feature type="chain" id="PRO_5006390321" evidence="1">
    <location>
        <begin position="20"/>
        <end position="182"/>
    </location>
</feature>
<feature type="signal peptide" evidence="1">
    <location>
        <begin position="1"/>
        <end position="19"/>
    </location>
</feature>
<keyword evidence="3" id="KW-1185">Reference proteome</keyword>
<protein>
    <submittedName>
        <fullName evidence="2">Uncharacterized protein</fullName>
    </submittedName>
</protein>
<comment type="caution">
    <text evidence="2">The sequence shown here is derived from an EMBL/GenBank/DDBJ whole genome shotgun (WGS) entry which is preliminary data.</text>
</comment>
<sequence length="182" mass="19906">MRAAAILCLAWLASAPAMAQAPASPEAATAPAYATGDAWIDRQLDDIDAYARRYPASFVDELSRYLGVRRGYAEAVLKAPGWRAGDLYFACAWAQATDQPCRAIVRERSGDASRAWQAVLAAQGEPDNLAYREVRHAIVASYDRWERPIVLDARLREQLGDAAQRLERARAAHAPAQDAPSP</sequence>
<reference evidence="2 3" key="1">
    <citation type="submission" date="2015-10" db="EMBL/GenBank/DDBJ databases">
        <title>Genome sequencing and analysis of members of genus Stenotrophomonas.</title>
        <authorList>
            <person name="Patil P.P."/>
            <person name="Midha S."/>
            <person name="Patil P.B."/>
        </authorList>
    </citation>
    <scope>NUCLEOTIDE SEQUENCE [LARGE SCALE GENOMIC DNA]</scope>
    <source>
        <strain evidence="2 3">JCM 16536</strain>
    </source>
</reference>
<accession>A0A0R0A693</accession>
<evidence type="ECO:0000313" key="2">
    <source>
        <dbReference type="EMBL" id="KRG38050.1"/>
    </source>
</evidence>
<keyword evidence="1" id="KW-0732">Signal</keyword>
<proteinExistence type="predicted"/>
<dbReference type="EMBL" id="LLXU01000126">
    <property type="protein sequence ID" value="KRG38050.1"/>
    <property type="molecule type" value="Genomic_DNA"/>
</dbReference>
<dbReference type="AlphaFoldDB" id="A0A0R0A693"/>
<evidence type="ECO:0000256" key="1">
    <source>
        <dbReference type="SAM" id="SignalP"/>
    </source>
</evidence>
<dbReference type="RefSeq" id="WP_057648928.1">
    <property type="nucleotide sequence ID" value="NZ_LLXU01000126.1"/>
</dbReference>
<dbReference type="Proteomes" id="UP000051802">
    <property type="component" value="Unassembled WGS sequence"/>
</dbReference>